<comment type="function">
    <text evidence="1">Troponin T is the tropomyosin-binding subunit of troponin, the thin filament regulatory complex which confers calcium-sensitivity to striated muscle actomyosin ATPase activity.</text>
</comment>
<dbReference type="PANTHER" id="PTHR18949:SF0">
    <property type="entry name" value="CALDESMON"/>
    <property type="match status" value="1"/>
</dbReference>
<keyword evidence="10" id="KW-1185">Reference proteome</keyword>
<reference evidence="9" key="1">
    <citation type="submission" date="2020-07" db="EMBL/GenBank/DDBJ databases">
        <title>Clarias magur genome sequencing, assembly and annotation.</title>
        <authorList>
            <person name="Kushwaha B."/>
            <person name="Kumar R."/>
            <person name="Das P."/>
            <person name="Joshi C.G."/>
            <person name="Kumar D."/>
            <person name="Nagpure N.S."/>
            <person name="Pandey M."/>
            <person name="Agarwal S."/>
            <person name="Srivastava S."/>
            <person name="Singh M."/>
            <person name="Sahoo L."/>
            <person name="Jayasankar P."/>
            <person name="Meher P.K."/>
            <person name="Koringa P.G."/>
            <person name="Iquebal M.A."/>
            <person name="Das S.P."/>
            <person name="Bit A."/>
            <person name="Patnaik S."/>
            <person name="Patel N."/>
            <person name="Shah T.M."/>
            <person name="Hinsu A."/>
            <person name="Jena J.K."/>
        </authorList>
    </citation>
    <scope>NUCLEOTIDE SEQUENCE</scope>
    <source>
        <strain evidence="9">CIFAMagur01</strain>
        <tissue evidence="9">Testis</tissue>
    </source>
</reference>
<feature type="region of interest" description="Disordered" evidence="8">
    <location>
        <begin position="623"/>
        <end position="672"/>
    </location>
</feature>
<keyword evidence="6" id="KW-0514">Muscle protein</keyword>
<dbReference type="Gene3D" id="1.20.5.350">
    <property type="match status" value="1"/>
</dbReference>
<evidence type="ECO:0000256" key="7">
    <source>
        <dbReference type="PIRSR" id="PIRSR606689-1"/>
    </source>
</evidence>
<keyword evidence="4 7" id="KW-0547">Nucleotide-binding</keyword>
<dbReference type="GO" id="GO:0017022">
    <property type="term" value="F:myosin binding"/>
    <property type="evidence" value="ECO:0007669"/>
    <property type="project" value="InterPro"/>
</dbReference>
<feature type="compositionally biased region" description="Basic and acidic residues" evidence="8">
    <location>
        <begin position="102"/>
        <end position="125"/>
    </location>
</feature>
<dbReference type="GO" id="GO:0005861">
    <property type="term" value="C:troponin complex"/>
    <property type="evidence" value="ECO:0007669"/>
    <property type="project" value="InterPro"/>
</dbReference>
<feature type="compositionally biased region" description="Basic and acidic residues" evidence="8">
    <location>
        <begin position="301"/>
        <end position="407"/>
    </location>
</feature>
<feature type="compositionally biased region" description="Basic and acidic residues" evidence="8">
    <location>
        <begin position="219"/>
        <end position="242"/>
    </location>
</feature>
<evidence type="ECO:0000313" key="10">
    <source>
        <dbReference type="Proteomes" id="UP000727407"/>
    </source>
</evidence>
<evidence type="ECO:0000256" key="5">
    <source>
        <dbReference type="ARBA" id="ARBA00023134"/>
    </source>
</evidence>
<evidence type="ECO:0000256" key="3">
    <source>
        <dbReference type="ARBA" id="ARBA00022553"/>
    </source>
</evidence>
<evidence type="ECO:0000313" key="9">
    <source>
        <dbReference type="EMBL" id="KAF5898817.1"/>
    </source>
</evidence>
<gene>
    <name evidence="9" type="primary">cald1</name>
    <name evidence="9" type="ORF">DAT39_011465</name>
</gene>
<proteinExistence type="inferred from homology"/>
<evidence type="ECO:0000256" key="8">
    <source>
        <dbReference type="SAM" id="MobiDB-lite"/>
    </source>
</evidence>
<dbReference type="GO" id="GO:0005525">
    <property type="term" value="F:GTP binding"/>
    <property type="evidence" value="ECO:0007669"/>
    <property type="project" value="UniProtKB-KW"/>
</dbReference>
<feature type="compositionally biased region" description="Acidic residues" evidence="8">
    <location>
        <begin position="243"/>
        <end position="256"/>
    </location>
</feature>
<dbReference type="InterPro" id="IPR006017">
    <property type="entry name" value="Caldesmon"/>
</dbReference>
<feature type="compositionally biased region" description="Low complexity" evidence="8">
    <location>
        <begin position="131"/>
        <end position="145"/>
    </location>
</feature>
<evidence type="ECO:0000256" key="6">
    <source>
        <dbReference type="ARBA" id="ARBA00023179"/>
    </source>
</evidence>
<dbReference type="PROSITE" id="PS51417">
    <property type="entry name" value="ARF"/>
    <property type="match status" value="1"/>
</dbReference>
<dbReference type="Pfam" id="PF00992">
    <property type="entry name" value="Troponin"/>
    <property type="match status" value="1"/>
</dbReference>
<dbReference type="InterPro" id="IPR001978">
    <property type="entry name" value="Troponin"/>
</dbReference>
<feature type="compositionally biased region" description="Basic and acidic residues" evidence="8">
    <location>
        <begin position="48"/>
        <end position="57"/>
    </location>
</feature>
<dbReference type="GO" id="GO:0005516">
    <property type="term" value="F:calmodulin binding"/>
    <property type="evidence" value="ECO:0007669"/>
    <property type="project" value="InterPro"/>
</dbReference>
<dbReference type="AlphaFoldDB" id="A0A8J4X076"/>
<feature type="compositionally biased region" description="Basic and acidic residues" evidence="8">
    <location>
        <begin position="803"/>
        <end position="824"/>
    </location>
</feature>
<feature type="compositionally biased region" description="Basic and acidic residues" evidence="8">
    <location>
        <begin position="754"/>
        <end position="784"/>
    </location>
</feature>
<organism evidence="9 10">
    <name type="scientific">Clarias magur</name>
    <name type="common">Asian catfish</name>
    <name type="synonym">Macropteronotus magur</name>
    <dbReference type="NCBI Taxonomy" id="1594786"/>
    <lineage>
        <taxon>Eukaryota</taxon>
        <taxon>Metazoa</taxon>
        <taxon>Chordata</taxon>
        <taxon>Craniata</taxon>
        <taxon>Vertebrata</taxon>
        <taxon>Euteleostomi</taxon>
        <taxon>Actinopterygii</taxon>
        <taxon>Neopterygii</taxon>
        <taxon>Teleostei</taxon>
        <taxon>Ostariophysi</taxon>
        <taxon>Siluriformes</taxon>
        <taxon>Clariidae</taxon>
        <taxon>Clarias</taxon>
    </lineage>
</organism>
<dbReference type="InterPro" id="IPR006689">
    <property type="entry name" value="Small_GTPase_ARF/SAR"/>
</dbReference>
<dbReference type="InterPro" id="IPR038077">
    <property type="entry name" value="Troponin_sf"/>
</dbReference>
<keyword evidence="5 7" id="KW-0342">GTP-binding</keyword>
<dbReference type="GO" id="GO:0006936">
    <property type="term" value="P:muscle contraction"/>
    <property type="evidence" value="ECO:0007669"/>
    <property type="project" value="InterPro"/>
</dbReference>
<sequence>MDDDFEWRREQRRQKREEMRLEAERMAYRRNEEDEEEAARERRRRARQERIRGKDTEEVANSAESAGLNSHSVTVTEMVSSSELSSGRANEGDDEEQALLERLAKREERRQRRMKEAMDRQKQQDSIDAPSYSTYSVESSSTTSYRAFSNEEEDAALNSKEEEVKEEVIPQKEVVEEKPRRSYLREQESTEEKAKIEDEAGIGQDAVRPRKKCSPLIEDLAHSTENSKQEVEEDVAEVHEDVAEGDENEIEMEDEEPGLKSKQQNGGLYEDGKHKKVERTQSRGSAHSSEGPAAEEGDDGEQTRLEAERKLEELKRRRDETENEEFERMKQKQQEAEAELEELKRKREERRKVLEEEERLKKQEEAEKKAREEEEKRRMKEEIERRRAEAAERRQKVGEDVDGEASKPFKCVSPRGSSLKIGERAEFLNRSAQKSAVKASHSPMVSKIDNRLEQYTTAVQSNKEVRSPRVAAVDLPVVSDGVRNIKSMWEKGNVFSSPISSPSSNKDAAGIKVGVAGRINDWLNKTPETSKTPGGRPVDLKPGDVTGKRNLWENKSSPATKQAEYKYDAMLNLYHLLIVTPPNPNNRLCTIVQSQSSTEVIWTRRSVLVRNSVAMADTEEVLEEEVLEEVEEEIEEEVPPPEVEEPEAEVEEPEAEVEEPEAEAPAEEEATDEMKPKPKIFMQNIAAPKIPEGDKVDFDDIHRKRQEKDFAELQSLIEAHFIQRKKEEEELIALVNRIEKRRAERADQVRIRTEKERERQARLQEEKERREQEEQRKKQDEDAKKKKVLTNMTHQYGGLQQKMEARKGAKKQTEREKKRKILAERKKPLNIDHLSEDKLKEKANELWQWMMELEAEKFDLCEKLKRQKYDITQLLARVRDHQSAKGRGKGKMGGRLRPYWRCYYSNTDAVIYVVDSSDRDRMGISKSELVAMLEEEELKKAILVVFANKQDMEQAMTPTEVANSLGLPALKDRKWQIFKTSATKGTGLDEAME</sequence>
<dbReference type="GO" id="GO:0051017">
    <property type="term" value="P:actin filament bundle assembly"/>
    <property type="evidence" value="ECO:0007669"/>
    <property type="project" value="TreeGrafter"/>
</dbReference>
<dbReference type="Pfam" id="PF02029">
    <property type="entry name" value="Caldesmon"/>
    <property type="match status" value="1"/>
</dbReference>
<dbReference type="InterPro" id="IPR006018">
    <property type="entry name" value="Caldesmon_LSP"/>
</dbReference>
<dbReference type="OrthoDB" id="9908857at2759"/>
<feature type="compositionally biased region" description="Low complexity" evidence="8">
    <location>
        <begin position="70"/>
        <end position="86"/>
    </location>
</feature>
<comment type="similarity">
    <text evidence="2">Belongs to the troponin T family.</text>
</comment>
<dbReference type="Gene3D" id="3.40.50.300">
    <property type="entry name" value="P-loop containing nucleotide triphosphate hydrolases"/>
    <property type="match status" value="1"/>
</dbReference>
<dbReference type="SUPFAM" id="SSF90250">
    <property type="entry name" value="Troponin coil-coiled subunits"/>
    <property type="match status" value="1"/>
</dbReference>
<feature type="compositionally biased region" description="Basic and acidic residues" evidence="8">
    <location>
        <begin position="15"/>
        <end position="32"/>
    </location>
</feature>
<feature type="compositionally biased region" description="Basic and acidic residues" evidence="8">
    <location>
        <begin position="270"/>
        <end position="281"/>
    </location>
</feature>
<feature type="region of interest" description="Disordered" evidence="8">
    <location>
        <begin position="754"/>
        <end position="824"/>
    </location>
</feature>
<dbReference type="FunFam" id="1.20.5.350:FF:000001">
    <property type="entry name" value="Troponin T, fast skeletal muscle"/>
    <property type="match status" value="1"/>
</dbReference>
<dbReference type="Proteomes" id="UP000727407">
    <property type="component" value="Unassembled WGS sequence"/>
</dbReference>
<feature type="region of interest" description="Disordered" evidence="8">
    <location>
        <begin position="1"/>
        <end position="416"/>
    </location>
</feature>
<evidence type="ECO:0000256" key="4">
    <source>
        <dbReference type="ARBA" id="ARBA00022741"/>
    </source>
</evidence>
<comment type="caution">
    <text evidence="9">The sequence shown here is derived from an EMBL/GenBank/DDBJ whole genome shotgun (WGS) entry which is preliminary data.</text>
</comment>
<feature type="region of interest" description="Disordered" evidence="8">
    <location>
        <begin position="524"/>
        <end position="552"/>
    </location>
</feature>
<protein>
    <submittedName>
        <fullName evidence="9">Non-muscle caldesmon-like isoform X1</fullName>
    </submittedName>
</protein>
<dbReference type="PRINTS" id="PR01076">
    <property type="entry name" value="CALDESMON"/>
</dbReference>
<feature type="compositionally biased region" description="Acidic residues" evidence="8">
    <location>
        <begin position="623"/>
        <end position="671"/>
    </location>
</feature>
<dbReference type="SMART" id="SM00177">
    <property type="entry name" value="ARF"/>
    <property type="match status" value="1"/>
</dbReference>
<accession>A0A8J4X076</accession>
<dbReference type="GO" id="GO:0003924">
    <property type="term" value="F:GTPase activity"/>
    <property type="evidence" value="ECO:0007669"/>
    <property type="project" value="InterPro"/>
</dbReference>
<dbReference type="PANTHER" id="PTHR18949">
    <property type="entry name" value="CALDESMON"/>
    <property type="match status" value="1"/>
</dbReference>
<feature type="compositionally biased region" description="Basic and acidic residues" evidence="8">
    <location>
        <begin position="159"/>
        <end position="198"/>
    </location>
</feature>
<dbReference type="Pfam" id="PF00025">
    <property type="entry name" value="Arf"/>
    <property type="match status" value="1"/>
</dbReference>
<dbReference type="EMBL" id="QNUK01000186">
    <property type="protein sequence ID" value="KAF5898817.1"/>
    <property type="molecule type" value="Genomic_DNA"/>
</dbReference>
<dbReference type="GO" id="GO:0003779">
    <property type="term" value="F:actin binding"/>
    <property type="evidence" value="ECO:0007669"/>
    <property type="project" value="InterPro"/>
</dbReference>
<dbReference type="InterPro" id="IPR027417">
    <property type="entry name" value="P-loop_NTPase"/>
</dbReference>
<name>A0A8J4X076_CLAMG</name>
<feature type="non-terminal residue" evidence="9">
    <location>
        <position position="993"/>
    </location>
</feature>
<dbReference type="GO" id="GO:0001525">
    <property type="term" value="P:angiogenesis"/>
    <property type="evidence" value="ECO:0007669"/>
    <property type="project" value="TreeGrafter"/>
</dbReference>
<dbReference type="SUPFAM" id="SSF52540">
    <property type="entry name" value="P-loop containing nucleoside triphosphate hydrolases"/>
    <property type="match status" value="1"/>
</dbReference>
<feature type="compositionally biased region" description="Basic and acidic residues" evidence="8">
    <location>
        <begin position="538"/>
        <end position="552"/>
    </location>
</feature>
<evidence type="ECO:0000256" key="1">
    <source>
        <dbReference type="ARBA" id="ARBA00003363"/>
    </source>
</evidence>
<feature type="binding site" evidence="7">
    <location>
        <begin position="948"/>
        <end position="951"/>
    </location>
    <ligand>
        <name>GTP</name>
        <dbReference type="ChEBI" id="CHEBI:37565"/>
    </ligand>
</feature>
<keyword evidence="3" id="KW-0597">Phosphoprotein</keyword>
<evidence type="ECO:0000256" key="2">
    <source>
        <dbReference type="ARBA" id="ARBA00008330"/>
    </source>
</evidence>